<evidence type="ECO:0000313" key="7">
    <source>
        <dbReference type="Proteomes" id="UP000179734"/>
    </source>
</evidence>
<accession>A0A1S1NNV4</accession>
<evidence type="ECO:0000256" key="4">
    <source>
        <dbReference type="PROSITE-ProRule" id="PRU00335"/>
    </source>
</evidence>
<dbReference type="Pfam" id="PF17754">
    <property type="entry name" value="TetR_C_14"/>
    <property type="match status" value="1"/>
</dbReference>
<dbReference type="InterPro" id="IPR009057">
    <property type="entry name" value="Homeodomain-like_sf"/>
</dbReference>
<keyword evidence="7" id="KW-1185">Reference proteome</keyword>
<dbReference type="SUPFAM" id="SSF46689">
    <property type="entry name" value="Homeodomain-like"/>
    <property type="match status" value="1"/>
</dbReference>
<dbReference type="AlphaFoldDB" id="A0A1S1NNV4"/>
<proteinExistence type="predicted"/>
<dbReference type="Proteomes" id="UP000179734">
    <property type="component" value="Unassembled WGS sequence"/>
</dbReference>
<sequence>MSDWRAQKKAATRRSIQEHALRLFAAQGYEATTVEEIAAAAGVSHMTFFRYFPQKETVVEYDDYDPLLEQLVAARPADEPPRVALHAALRAAFETILATDRDTLLTRMRLVMTTPALRSRLWVAVASTRDLFARALARRAGMAEPDLALTVHAGAALATNAAALERWARSEDADLLALVDEAFAALG</sequence>
<organism evidence="6 7">
    <name type="scientific">Mycobacterium talmoniae</name>
    <dbReference type="NCBI Taxonomy" id="1858794"/>
    <lineage>
        <taxon>Bacteria</taxon>
        <taxon>Bacillati</taxon>
        <taxon>Actinomycetota</taxon>
        <taxon>Actinomycetes</taxon>
        <taxon>Mycobacteriales</taxon>
        <taxon>Mycobacteriaceae</taxon>
        <taxon>Mycobacterium</taxon>
    </lineage>
</organism>
<name>A0A1S1NNV4_9MYCO</name>
<dbReference type="GO" id="GO:0003700">
    <property type="term" value="F:DNA-binding transcription factor activity"/>
    <property type="evidence" value="ECO:0007669"/>
    <property type="project" value="TreeGrafter"/>
</dbReference>
<evidence type="ECO:0000256" key="1">
    <source>
        <dbReference type="ARBA" id="ARBA00023015"/>
    </source>
</evidence>
<keyword evidence="2 4" id="KW-0238">DNA-binding</keyword>
<dbReference type="InterPro" id="IPR001647">
    <property type="entry name" value="HTH_TetR"/>
</dbReference>
<reference evidence="6 7" key="1">
    <citation type="submission" date="2016-10" db="EMBL/GenBank/DDBJ databases">
        <title>Genome sequence of Mycobacterium talmonii.</title>
        <authorList>
            <person name="Greninger A.L."/>
            <person name="Elliott B."/>
            <person name="Vasireddy S."/>
            <person name="Vasireddy R."/>
        </authorList>
    </citation>
    <scope>NUCLEOTIDE SEQUENCE [LARGE SCALE GENOMIC DNA]</scope>
    <source>
        <strain evidence="7">NE-TNMC-100812</strain>
    </source>
</reference>
<keyword evidence="1" id="KW-0805">Transcription regulation</keyword>
<dbReference type="RefSeq" id="WP_071021562.1">
    <property type="nucleotide sequence ID" value="NZ_MLQM01000009.1"/>
</dbReference>
<dbReference type="PRINTS" id="PR00455">
    <property type="entry name" value="HTHTETR"/>
</dbReference>
<dbReference type="Gene3D" id="1.10.10.60">
    <property type="entry name" value="Homeodomain-like"/>
    <property type="match status" value="1"/>
</dbReference>
<keyword evidence="3" id="KW-0804">Transcription</keyword>
<dbReference type="EMBL" id="MLQM01000009">
    <property type="protein sequence ID" value="OHV06040.1"/>
    <property type="molecule type" value="Genomic_DNA"/>
</dbReference>
<feature type="domain" description="HTH tetR-type" evidence="5">
    <location>
        <begin position="10"/>
        <end position="70"/>
    </location>
</feature>
<protein>
    <recommendedName>
        <fullName evidence="5">HTH tetR-type domain-containing protein</fullName>
    </recommendedName>
</protein>
<evidence type="ECO:0000259" key="5">
    <source>
        <dbReference type="PROSITE" id="PS50977"/>
    </source>
</evidence>
<dbReference type="InterPro" id="IPR050109">
    <property type="entry name" value="HTH-type_TetR-like_transc_reg"/>
</dbReference>
<dbReference type="PANTHER" id="PTHR30055">
    <property type="entry name" value="HTH-TYPE TRANSCRIPTIONAL REGULATOR RUTR"/>
    <property type="match status" value="1"/>
</dbReference>
<evidence type="ECO:0000256" key="3">
    <source>
        <dbReference type="ARBA" id="ARBA00023163"/>
    </source>
</evidence>
<dbReference type="Pfam" id="PF00440">
    <property type="entry name" value="TetR_N"/>
    <property type="match status" value="1"/>
</dbReference>
<dbReference type="InterPro" id="IPR041347">
    <property type="entry name" value="MftR_C"/>
</dbReference>
<dbReference type="PANTHER" id="PTHR30055:SF238">
    <property type="entry name" value="MYCOFACTOCIN BIOSYNTHESIS TRANSCRIPTIONAL REGULATOR MFTR-RELATED"/>
    <property type="match status" value="1"/>
</dbReference>
<evidence type="ECO:0000313" key="6">
    <source>
        <dbReference type="EMBL" id="OHV06040.1"/>
    </source>
</evidence>
<gene>
    <name evidence="6" type="ORF">BKN37_03555</name>
</gene>
<feature type="DNA-binding region" description="H-T-H motif" evidence="4">
    <location>
        <begin position="33"/>
        <end position="52"/>
    </location>
</feature>
<dbReference type="GO" id="GO:0000976">
    <property type="term" value="F:transcription cis-regulatory region binding"/>
    <property type="evidence" value="ECO:0007669"/>
    <property type="project" value="TreeGrafter"/>
</dbReference>
<dbReference type="Gene3D" id="1.10.357.10">
    <property type="entry name" value="Tetracycline Repressor, domain 2"/>
    <property type="match status" value="1"/>
</dbReference>
<dbReference type="PROSITE" id="PS50977">
    <property type="entry name" value="HTH_TETR_2"/>
    <property type="match status" value="1"/>
</dbReference>
<evidence type="ECO:0000256" key="2">
    <source>
        <dbReference type="ARBA" id="ARBA00023125"/>
    </source>
</evidence>
<comment type="caution">
    <text evidence="6">The sequence shown here is derived from an EMBL/GenBank/DDBJ whole genome shotgun (WGS) entry which is preliminary data.</text>
</comment>